<accession>D3RMH8</accession>
<dbReference type="InterPro" id="IPR050523">
    <property type="entry name" value="AKR_Detox_Biosynth"/>
</dbReference>
<dbReference type="FunFam" id="3.20.20.100:FF:000005">
    <property type="entry name" value="NADP(H)-dependent aldo-keto reductase"/>
    <property type="match status" value="1"/>
</dbReference>
<organism evidence="6 7">
    <name type="scientific">Allochromatium vinosum (strain ATCC 17899 / DSM 180 / NBRC 103801 / NCIMB 10441 / D)</name>
    <name type="common">Chromatium vinosum</name>
    <dbReference type="NCBI Taxonomy" id="572477"/>
    <lineage>
        <taxon>Bacteria</taxon>
        <taxon>Pseudomonadati</taxon>
        <taxon>Pseudomonadota</taxon>
        <taxon>Gammaproteobacteria</taxon>
        <taxon>Chromatiales</taxon>
        <taxon>Chromatiaceae</taxon>
        <taxon>Allochromatium</taxon>
    </lineage>
</organism>
<dbReference type="InterPro" id="IPR023210">
    <property type="entry name" value="NADP_OxRdtase_dom"/>
</dbReference>
<proteinExistence type="inferred from homology"/>
<dbReference type="SUPFAM" id="SSF51430">
    <property type="entry name" value="NAD(P)-linked oxidoreductase"/>
    <property type="match status" value="1"/>
</dbReference>
<comment type="similarity">
    <text evidence="3">Belongs to the aldo/keto reductase family. Aldo/keto reductase 2 subfamily.</text>
</comment>
<dbReference type="InterPro" id="IPR036812">
    <property type="entry name" value="NAD(P)_OxRdtase_dom_sf"/>
</dbReference>
<evidence type="ECO:0000313" key="7">
    <source>
        <dbReference type="Proteomes" id="UP000001441"/>
    </source>
</evidence>
<reference evidence="6 7" key="1">
    <citation type="journal article" date="2011" name="Stand. Genomic Sci.">
        <title>Complete genome sequence of Allochromatium vinosum DSM 180(T).</title>
        <authorList>
            <person name="Weissgerber T."/>
            <person name="Zigann R."/>
            <person name="Bruce D."/>
            <person name="Chang Y.J."/>
            <person name="Detter J.C."/>
            <person name="Han C."/>
            <person name="Hauser L."/>
            <person name="Jeffries C.D."/>
            <person name="Land M."/>
            <person name="Munk A.C."/>
            <person name="Tapia R."/>
            <person name="Dahl C."/>
        </authorList>
    </citation>
    <scope>NUCLEOTIDE SEQUENCE [LARGE SCALE GENOMIC DNA]</scope>
    <source>
        <strain evidence="7">ATCC 17899 / DSM 180 / NBRC 103801 / NCIMB 10441 / D</strain>
    </source>
</reference>
<keyword evidence="2" id="KW-0560">Oxidoreductase</keyword>
<dbReference type="PANTHER" id="PTHR43364">
    <property type="entry name" value="NADH-SPECIFIC METHYLGLYOXAL REDUCTASE-RELATED"/>
    <property type="match status" value="1"/>
</dbReference>
<dbReference type="CDD" id="cd19094">
    <property type="entry name" value="AKR_Tas-like"/>
    <property type="match status" value="1"/>
</dbReference>
<dbReference type="Pfam" id="PF00248">
    <property type="entry name" value="Aldo_ket_red"/>
    <property type="match status" value="1"/>
</dbReference>
<keyword evidence="7" id="KW-1185">Reference proteome</keyword>
<protein>
    <recommendedName>
        <fullName evidence="4">Protein tas</fullName>
    </recommendedName>
</protein>
<dbReference type="eggNOG" id="COG0667">
    <property type="taxonomic scope" value="Bacteria"/>
</dbReference>
<dbReference type="NCBIfam" id="NF007912">
    <property type="entry name" value="PRK10625.1"/>
    <property type="match status" value="1"/>
</dbReference>
<dbReference type="OrthoDB" id="9772407at2"/>
<name>D3RMH8_ALLVD</name>
<dbReference type="Proteomes" id="UP000001441">
    <property type="component" value="Chromosome"/>
</dbReference>
<evidence type="ECO:0000259" key="5">
    <source>
        <dbReference type="Pfam" id="PF00248"/>
    </source>
</evidence>
<dbReference type="GO" id="GO:0016491">
    <property type="term" value="F:oxidoreductase activity"/>
    <property type="evidence" value="ECO:0007669"/>
    <property type="project" value="UniProtKB-KW"/>
</dbReference>
<evidence type="ECO:0000256" key="2">
    <source>
        <dbReference type="ARBA" id="ARBA00023002"/>
    </source>
</evidence>
<dbReference type="STRING" id="572477.Alvin_0273"/>
<dbReference type="Gene3D" id="3.20.20.100">
    <property type="entry name" value="NADP-dependent oxidoreductase domain"/>
    <property type="match status" value="1"/>
</dbReference>
<dbReference type="PANTHER" id="PTHR43364:SF4">
    <property type="entry name" value="NAD(P)-LINKED OXIDOREDUCTASE SUPERFAMILY PROTEIN"/>
    <property type="match status" value="1"/>
</dbReference>
<sequence length="346" mass="38120">MQYRRLGRSDIDVSALCLGTMTFGQQNSESEAHAQLDLALAVGINFIDTAEMYPVPPMAETQGLTETYIGTWLKSRGCRDRVVLATKVAGPGDWLPHIRGGTNRLDQPNIEAAIDASLKRLQTDWIDLYQLHWPDRRTNFFGKLGYEPVDDSDSVPLLETLEVLADLVKAGKVRQIGVSNETPWGLMRYLALAERHDLPRMVSIQNPYNLLNRSFEVGLAEIAIREPCGLLAYSPLAFGVLSGKYLNGQRPADGRITLFERFSRYSNGEAERATAEYVALAELHGLDPAQMALAWVTSRPFVTANIIGATTLTQLESNIGSLDLTLDDAVIAGIESIHTKQPNPAP</sequence>
<evidence type="ECO:0000256" key="3">
    <source>
        <dbReference type="ARBA" id="ARBA00038157"/>
    </source>
</evidence>
<dbReference type="RefSeq" id="WP_012969512.1">
    <property type="nucleotide sequence ID" value="NC_013851.1"/>
</dbReference>
<evidence type="ECO:0000256" key="1">
    <source>
        <dbReference type="ARBA" id="ARBA00022857"/>
    </source>
</evidence>
<dbReference type="EMBL" id="CP001896">
    <property type="protein sequence ID" value="ADC61236.1"/>
    <property type="molecule type" value="Genomic_DNA"/>
</dbReference>
<feature type="domain" description="NADP-dependent oxidoreductase" evidence="5">
    <location>
        <begin position="16"/>
        <end position="337"/>
    </location>
</feature>
<dbReference type="HOGENOM" id="CLU_023205_2_0_6"/>
<gene>
    <name evidence="6" type="ordered locus">Alvin_0273</name>
</gene>
<keyword evidence="1" id="KW-0521">NADP</keyword>
<evidence type="ECO:0000256" key="4">
    <source>
        <dbReference type="ARBA" id="ARBA00070119"/>
    </source>
</evidence>
<dbReference type="KEGG" id="alv:Alvin_0273"/>
<dbReference type="AlphaFoldDB" id="D3RMH8"/>
<evidence type="ECO:0000313" key="6">
    <source>
        <dbReference type="EMBL" id="ADC61236.1"/>
    </source>
</evidence>